<organism evidence="2 3">
    <name type="scientific">Necator americanus</name>
    <name type="common">Human hookworm</name>
    <dbReference type="NCBI Taxonomy" id="51031"/>
    <lineage>
        <taxon>Eukaryota</taxon>
        <taxon>Metazoa</taxon>
        <taxon>Ecdysozoa</taxon>
        <taxon>Nematoda</taxon>
        <taxon>Chromadorea</taxon>
        <taxon>Rhabditida</taxon>
        <taxon>Rhabditina</taxon>
        <taxon>Rhabditomorpha</taxon>
        <taxon>Strongyloidea</taxon>
        <taxon>Ancylostomatidae</taxon>
        <taxon>Bunostominae</taxon>
        <taxon>Necator</taxon>
    </lineage>
</organism>
<comment type="caution">
    <text evidence="2">The sequence shown here is derived from an EMBL/GenBank/DDBJ whole genome shotgun (WGS) entry which is preliminary data.</text>
</comment>
<feature type="transmembrane region" description="Helical" evidence="1">
    <location>
        <begin position="57"/>
        <end position="76"/>
    </location>
</feature>
<dbReference type="Proteomes" id="UP001303046">
    <property type="component" value="Unassembled WGS sequence"/>
</dbReference>
<evidence type="ECO:0000313" key="2">
    <source>
        <dbReference type="EMBL" id="KAK6737960.1"/>
    </source>
</evidence>
<proteinExistence type="predicted"/>
<keyword evidence="1" id="KW-0472">Membrane</keyword>
<dbReference type="EMBL" id="JAVFWL010000002">
    <property type="protein sequence ID" value="KAK6737960.1"/>
    <property type="molecule type" value="Genomic_DNA"/>
</dbReference>
<accession>A0ABR1CJ55</accession>
<evidence type="ECO:0000256" key="1">
    <source>
        <dbReference type="SAM" id="Phobius"/>
    </source>
</evidence>
<keyword evidence="1" id="KW-1133">Transmembrane helix</keyword>
<protein>
    <submittedName>
        <fullName evidence="2">Uncharacterized protein</fullName>
    </submittedName>
</protein>
<name>A0ABR1CJ55_NECAM</name>
<gene>
    <name evidence="2" type="primary">Necator_chrII.g7993</name>
    <name evidence="2" type="ORF">RB195_020199</name>
</gene>
<keyword evidence="3" id="KW-1185">Reference proteome</keyword>
<sequence>MYQVSVFILSDKCGTNLWTRMDEALGWHRCGFEPSNDRAGTAEGLTDCVTFVPLLDIPYFSVFALLTTPILYYSLLMAGND</sequence>
<keyword evidence="1" id="KW-0812">Transmembrane</keyword>
<reference evidence="2 3" key="1">
    <citation type="submission" date="2023-08" db="EMBL/GenBank/DDBJ databases">
        <title>A Necator americanus chromosomal reference genome.</title>
        <authorList>
            <person name="Ilik V."/>
            <person name="Petrzelkova K.J."/>
            <person name="Pardy F."/>
            <person name="Fuh T."/>
            <person name="Niatou-Singa F.S."/>
            <person name="Gouil Q."/>
            <person name="Baker L."/>
            <person name="Ritchie M.E."/>
            <person name="Jex A.R."/>
            <person name="Gazzola D."/>
            <person name="Li H."/>
            <person name="Toshio Fujiwara R."/>
            <person name="Zhan B."/>
            <person name="Aroian R.V."/>
            <person name="Pafco B."/>
            <person name="Schwarz E.M."/>
        </authorList>
    </citation>
    <scope>NUCLEOTIDE SEQUENCE [LARGE SCALE GENOMIC DNA]</scope>
    <source>
        <strain evidence="2 3">Aroian</strain>
        <tissue evidence="2">Whole animal</tissue>
    </source>
</reference>
<evidence type="ECO:0000313" key="3">
    <source>
        <dbReference type="Proteomes" id="UP001303046"/>
    </source>
</evidence>